<proteinExistence type="predicted"/>
<dbReference type="Pfam" id="PF01882">
    <property type="entry name" value="DUF58"/>
    <property type="match status" value="1"/>
</dbReference>
<dbReference type="AlphaFoldDB" id="A0A9E8ML90"/>
<gene>
    <name evidence="4" type="ORF">OVN18_01235</name>
</gene>
<dbReference type="PANTHER" id="PTHR34351">
    <property type="entry name" value="SLR1927 PROTEIN-RELATED"/>
    <property type="match status" value="1"/>
</dbReference>
<dbReference type="InterPro" id="IPR002881">
    <property type="entry name" value="DUF58"/>
</dbReference>
<organism evidence="4 5">
    <name type="scientific">Microcella daejeonensis</name>
    <dbReference type="NCBI Taxonomy" id="2994971"/>
    <lineage>
        <taxon>Bacteria</taxon>
        <taxon>Bacillati</taxon>
        <taxon>Actinomycetota</taxon>
        <taxon>Actinomycetes</taxon>
        <taxon>Micrococcales</taxon>
        <taxon>Microbacteriaceae</taxon>
        <taxon>Microcella</taxon>
    </lineage>
</organism>
<protein>
    <submittedName>
        <fullName evidence="4">DUF58 domain-containing protein</fullName>
    </submittedName>
</protein>
<dbReference type="RefSeq" id="WP_267781453.1">
    <property type="nucleotide sequence ID" value="NZ_CP113089.1"/>
</dbReference>
<dbReference type="KEGG" id="mdb:OVN18_01235"/>
<dbReference type="Proteomes" id="UP001164706">
    <property type="component" value="Chromosome"/>
</dbReference>
<feature type="domain" description="DUF58" evidence="3">
    <location>
        <begin position="192"/>
        <end position="234"/>
    </location>
</feature>
<dbReference type="PANTHER" id="PTHR34351:SF1">
    <property type="entry name" value="SLR1927 PROTEIN"/>
    <property type="match status" value="1"/>
</dbReference>
<name>A0A9E8ML90_9MICO</name>
<reference evidence="4" key="1">
    <citation type="submission" date="2022-11" db="EMBL/GenBank/DDBJ databases">
        <title>Description of Microcella daejonensis nov. sp, isolated from riverside soil.</title>
        <authorList>
            <person name="Molina K.M."/>
            <person name="Kim S.B."/>
        </authorList>
    </citation>
    <scope>NUCLEOTIDE SEQUENCE</scope>
    <source>
        <strain evidence="4">MMS21-STM12</strain>
    </source>
</reference>
<keyword evidence="5" id="KW-1185">Reference proteome</keyword>
<evidence type="ECO:0000256" key="2">
    <source>
        <dbReference type="SAM" id="Phobius"/>
    </source>
</evidence>
<feature type="transmembrane region" description="Helical" evidence="2">
    <location>
        <begin position="7"/>
        <end position="24"/>
    </location>
</feature>
<feature type="compositionally biased region" description="Basic and acidic residues" evidence="1">
    <location>
        <begin position="181"/>
        <end position="191"/>
    </location>
</feature>
<evidence type="ECO:0000313" key="5">
    <source>
        <dbReference type="Proteomes" id="UP001164706"/>
    </source>
</evidence>
<sequence length="416" mass="44386">MPRLTGRGWAFLVVAANLAALAYGLERPEILPLAVVAAAAPIVGFLVVAASRPRLAVARHLQPVVATVDEPVRVEVLVSGRARAAEWIERVPMPPGYAGPGRLEEVRARRPRSLGYRYWPERRGLASVGPLLVEERDPFALAVRVTSTVAVTTQLVLPAVEPLPAGPVPDPSAESGPRSSRSRERADDDVITREYRSGDAMRRVHWRVSARQGELMVRQDEPQAGPRARLLVDDQLPSYPDHRPRREPASPSFEWVVRMAASAAAHLAERGYAVDLVTPSPRSDEAPSADGPVGRVLGQLAVLALSPAAPLDGVPGTAASVPLVAVACRPDAGTVRWMLAQRAPGSVAVALLVAPSGPVADGPAGREAEDAFRRAGWLTAVVEPTAPLADAWWSLLGRAEERTPAEALLREGARRG</sequence>
<dbReference type="EMBL" id="CP113089">
    <property type="protein sequence ID" value="WAB81673.1"/>
    <property type="molecule type" value="Genomic_DNA"/>
</dbReference>
<keyword evidence="2" id="KW-0812">Transmembrane</keyword>
<keyword evidence="2" id="KW-0472">Membrane</keyword>
<feature type="transmembrane region" description="Helical" evidence="2">
    <location>
        <begin position="30"/>
        <end position="50"/>
    </location>
</feature>
<accession>A0A9E8ML90</accession>
<keyword evidence="2" id="KW-1133">Transmembrane helix</keyword>
<evidence type="ECO:0000259" key="3">
    <source>
        <dbReference type="Pfam" id="PF01882"/>
    </source>
</evidence>
<evidence type="ECO:0000256" key="1">
    <source>
        <dbReference type="SAM" id="MobiDB-lite"/>
    </source>
</evidence>
<evidence type="ECO:0000313" key="4">
    <source>
        <dbReference type="EMBL" id="WAB81673.1"/>
    </source>
</evidence>
<feature type="region of interest" description="Disordered" evidence="1">
    <location>
        <begin position="161"/>
        <end position="191"/>
    </location>
</feature>